<comment type="caution">
    <text evidence="4">The sequence shown here is derived from an EMBL/GenBank/DDBJ whole genome shotgun (WGS) entry which is preliminary data.</text>
</comment>
<dbReference type="Gene3D" id="1.10.287.950">
    <property type="entry name" value="Methyl-accepting chemotaxis protein"/>
    <property type="match status" value="1"/>
</dbReference>
<dbReference type="GO" id="GO:0007165">
    <property type="term" value="P:signal transduction"/>
    <property type="evidence" value="ECO:0007669"/>
    <property type="project" value="InterPro"/>
</dbReference>
<name>A0A7Y7M418_9PROT</name>
<protein>
    <submittedName>
        <fullName evidence="4">Methyl-accepting chemotaxis protein</fullName>
    </submittedName>
</protein>
<dbReference type="Proteomes" id="UP000534870">
    <property type="component" value="Unassembled WGS sequence"/>
</dbReference>
<evidence type="ECO:0000313" key="4">
    <source>
        <dbReference type="EMBL" id="NVN10285.1"/>
    </source>
</evidence>
<evidence type="ECO:0000256" key="2">
    <source>
        <dbReference type="ARBA" id="ARBA00029447"/>
    </source>
</evidence>
<proteinExistence type="inferred from homology"/>
<dbReference type="EMBL" id="JABXXP010000028">
    <property type="protein sequence ID" value="NVN10285.1"/>
    <property type="molecule type" value="Genomic_DNA"/>
</dbReference>
<comment type="similarity">
    <text evidence="2">Belongs to the methyl-accepting chemotaxis (MCP) protein family.</text>
</comment>
<dbReference type="GO" id="GO:0006935">
    <property type="term" value="P:chemotaxis"/>
    <property type="evidence" value="ECO:0007669"/>
    <property type="project" value="UniProtKB-KW"/>
</dbReference>
<accession>A0A7Y7M418</accession>
<dbReference type="InterPro" id="IPR003660">
    <property type="entry name" value="HAMP_dom"/>
</dbReference>
<sequence length="163" mass="17753">MARTVEVFRLTAIDNARLEAETAAGRKAEIERLERHTKDNARARVRTVTSGLADALSRVTQGDLSVRLDTAFFEESEGLRHDFNRAVDQLAQTFSAVSTAVGTMNNGTWELASGADNLASRTEHQAASLEQTAAYLPVDWDQRVHASNGRTPCPHGSSFGRPA</sequence>
<gene>
    <name evidence="4" type="ORF">HUK84_03830</name>
</gene>
<dbReference type="InterPro" id="IPR051310">
    <property type="entry name" value="MCP_chemotaxis"/>
</dbReference>
<dbReference type="AlphaFoldDB" id="A0A7Y7M418"/>
<evidence type="ECO:0000259" key="3">
    <source>
        <dbReference type="PROSITE" id="PS50885"/>
    </source>
</evidence>
<dbReference type="PROSITE" id="PS50885">
    <property type="entry name" value="HAMP"/>
    <property type="match status" value="1"/>
</dbReference>
<dbReference type="PANTHER" id="PTHR43531">
    <property type="entry name" value="PROTEIN ICFG"/>
    <property type="match status" value="1"/>
</dbReference>
<organism evidence="4 5">
    <name type="scientific">Nguyenibacter vanlangensis</name>
    <dbReference type="NCBI Taxonomy" id="1216886"/>
    <lineage>
        <taxon>Bacteria</taxon>
        <taxon>Pseudomonadati</taxon>
        <taxon>Pseudomonadota</taxon>
        <taxon>Alphaproteobacteria</taxon>
        <taxon>Acetobacterales</taxon>
        <taxon>Acetobacteraceae</taxon>
        <taxon>Nguyenibacter</taxon>
    </lineage>
</organism>
<dbReference type="GO" id="GO:0016020">
    <property type="term" value="C:membrane"/>
    <property type="evidence" value="ECO:0007669"/>
    <property type="project" value="InterPro"/>
</dbReference>
<dbReference type="PANTHER" id="PTHR43531:SF11">
    <property type="entry name" value="METHYL-ACCEPTING CHEMOTAXIS PROTEIN 3"/>
    <property type="match status" value="1"/>
</dbReference>
<dbReference type="RefSeq" id="WP_176639066.1">
    <property type="nucleotide sequence ID" value="NZ_JABXXP010000028.1"/>
</dbReference>
<evidence type="ECO:0000313" key="5">
    <source>
        <dbReference type="Proteomes" id="UP000534870"/>
    </source>
</evidence>
<reference evidence="4 5" key="1">
    <citation type="submission" date="2020-06" db="EMBL/GenBank/DDBJ databases">
        <title>Description of novel acetic acid bacteria.</title>
        <authorList>
            <person name="Sombolestani A."/>
        </authorList>
    </citation>
    <scope>NUCLEOTIDE SEQUENCE [LARGE SCALE GENOMIC DNA]</scope>
    <source>
        <strain evidence="4 5">LMG 31431</strain>
    </source>
</reference>
<feature type="domain" description="HAMP" evidence="3">
    <location>
        <begin position="43"/>
        <end position="95"/>
    </location>
</feature>
<keyword evidence="1" id="KW-0145">Chemotaxis</keyword>
<evidence type="ECO:0000256" key="1">
    <source>
        <dbReference type="ARBA" id="ARBA00022500"/>
    </source>
</evidence>